<keyword evidence="4" id="KW-0949">S-adenosyl-L-methionine</keyword>
<dbReference type="AlphaFoldDB" id="A0A4S3JWY1"/>
<name>A0A4S3JWY1_9EURO</name>
<evidence type="ECO:0000256" key="3">
    <source>
        <dbReference type="ARBA" id="ARBA00022679"/>
    </source>
</evidence>
<dbReference type="Gene3D" id="3.40.50.150">
    <property type="entry name" value="Vaccinia Virus protein VP39"/>
    <property type="match status" value="1"/>
</dbReference>
<keyword evidence="2" id="KW-0489">Methyltransferase</keyword>
<accession>A0A4S3JWY1</accession>
<evidence type="ECO:0000256" key="5">
    <source>
        <dbReference type="SAM" id="MobiDB-lite"/>
    </source>
</evidence>
<dbReference type="STRING" id="1220188.A0A4S3JWY1"/>
<keyword evidence="3" id="KW-0808">Transferase</keyword>
<reference evidence="7 8" key="1">
    <citation type="submission" date="2019-03" db="EMBL/GenBank/DDBJ databases">
        <title>The genome sequence of a newly discovered highly antifungal drug resistant Aspergillus species, Aspergillus tanneri NIH 1004.</title>
        <authorList>
            <person name="Mounaud S."/>
            <person name="Singh I."/>
            <person name="Joardar V."/>
            <person name="Pakala S."/>
            <person name="Pakala S."/>
            <person name="Venepally P."/>
            <person name="Hoover J."/>
            <person name="Nierman W."/>
            <person name="Chung J."/>
            <person name="Losada L."/>
        </authorList>
    </citation>
    <scope>NUCLEOTIDE SEQUENCE [LARGE SCALE GENOMIC DNA]</scope>
    <source>
        <strain evidence="7 8">NIH1004</strain>
    </source>
</reference>
<dbReference type="PANTHER" id="PTHR43397">
    <property type="entry name" value="ERGOTHIONEINE BIOSYNTHESIS PROTEIN 1"/>
    <property type="match status" value="1"/>
</dbReference>
<keyword evidence="8" id="KW-1185">Reference proteome</keyword>
<proteinExistence type="inferred from homology"/>
<comment type="similarity">
    <text evidence="1">Belongs to the methyltransferase superfamily.</text>
</comment>
<dbReference type="Proteomes" id="UP000308092">
    <property type="component" value="Unassembled WGS sequence"/>
</dbReference>
<evidence type="ECO:0000313" key="7">
    <source>
        <dbReference type="EMBL" id="THC99957.1"/>
    </source>
</evidence>
<feature type="compositionally biased region" description="Polar residues" evidence="5">
    <location>
        <begin position="334"/>
        <end position="353"/>
    </location>
</feature>
<feature type="region of interest" description="Disordered" evidence="5">
    <location>
        <begin position="320"/>
        <end position="353"/>
    </location>
</feature>
<dbReference type="InterPro" id="IPR051128">
    <property type="entry name" value="EgtD_Methyltrsf_superfamily"/>
</dbReference>
<dbReference type="InterPro" id="IPR017804">
    <property type="entry name" value="MeTrfase_EgtD-like"/>
</dbReference>
<dbReference type="PANTHER" id="PTHR43397:SF2">
    <property type="entry name" value="HISTIDINE-SPECIFIC METHYLTRANSFERASE SAM-DEPENDENT DOMAIN-CONTAINING PROTEIN"/>
    <property type="match status" value="1"/>
</dbReference>
<dbReference type="GO" id="GO:0032259">
    <property type="term" value="P:methylation"/>
    <property type="evidence" value="ECO:0007669"/>
    <property type="project" value="UniProtKB-KW"/>
</dbReference>
<sequence>MAKSEITSSINIIDIRSEPTDGVIQKSLHDSIRQLHQEQASLPNLLLWNEEGLRCFEKITYSDDYYLTSEEIDILRQSCHKIAARIPSGSILVELGSGNLRKIKVLLDALDSQGRDVDYFALDLSLPELRRTLSLVSTNNFAHVRCFGLLGTYDDGRKWLQRPEQQNRSKVIASLGSTLGSMQRDAAAEFLASFTGQLGGASCPAAFLLGLDGCTDGKRVHSAYNDPAGLNRKFIKNGLVKANHLLGYEAFRLQDWGIVGEWDASKRSHNQYYHALTDTRVGSQAVQARTKVLAVHSLKYDDDDKRALWNRAGVMETERWTSSSGQYRRHSPPRNASQLKKTTATTNIDPIKL</sequence>
<feature type="domain" description="Histidine-specific methyltransferase SAM-dependent" evidence="6">
    <location>
        <begin position="32"/>
        <end position="329"/>
    </location>
</feature>
<protein>
    <recommendedName>
        <fullName evidence="6">Histidine-specific methyltransferase SAM-dependent domain-containing protein</fullName>
    </recommendedName>
</protein>
<dbReference type="InterPro" id="IPR019257">
    <property type="entry name" value="MeTrfase_dom"/>
</dbReference>
<organism evidence="7 8">
    <name type="scientific">Aspergillus tanneri</name>
    <dbReference type="NCBI Taxonomy" id="1220188"/>
    <lineage>
        <taxon>Eukaryota</taxon>
        <taxon>Fungi</taxon>
        <taxon>Dikarya</taxon>
        <taxon>Ascomycota</taxon>
        <taxon>Pezizomycotina</taxon>
        <taxon>Eurotiomycetes</taxon>
        <taxon>Eurotiomycetidae</taxon>
        <taxon>Eurotiales</taxon>
        <taxon>Aspergillaceae</taxon>
        <taxon>Aspergillus</taxon>
        <taxon>Aspergillus subgen. Circumdati</taxon>
    </lineage>
</organism>
<gene>
    <name evidence="7" type="ORF">EYZ11_000536</name>
</gene>
<evidence type="ECO:0000259" key="6">
    <source>
        <dbReference type="Pfam" id="PF10017"/>
    </source>
</evidence>
<dbReference type="InterPro" id="IPR029063">
    <property type="entry name" value="SAM-dependent_MTases_sf"/>
</dbReference>
<evidence type="ECO:0000313" key="8">
    <source>
        <dbReference type="Proteomes" id="UP000308092"/>
    </source>
</evidence>
<dbReference type="VEuPathDB" id="FungiDB:EYZ11_000536"/>
<comment type="caution">
    <text evidence="7">The sequence shown here is derived from an EMBL/GenBank/DDBJ whole genome shotgun (WGS) entry which is preliminary data.</text>
</comment>
<dbReference type="EMBL" id="SOSA01000008">
    <property type="protein sequence ID" value="THC99957.1"/>
    <property type="molecule type" value="Genomic_DNA"/>
</dbReference>
<evidence type="ECO:0000256" key="2">
    <source>
        <dbReference type="ARBA" id="ARBA00022603"/>
    </source>
</evidence>
<dbReference type="InterPro" id="IPR017805">
    <property type="entry name" value="SAM_MeTrfase_EasF-type_put"/>
</dbReference>
<dbReference type="NCBIfam" id="TIGR03439">
    <property type="entry name" value="methyl_EasF"/>
    <property type="match status" value="1"/>
</dbReference>
<dbReference type="PIRSF" id="PIRSF018005">
    <property type="entry name" value="UCP018005"/>
    <property type="match status" value="1"/>
</dbReference>
<dbReference type="GO" id="GO:0008168">
    <property type="term" value="F:methyltransferase activity"/>
    <property type="evidence" value="ECO:0007669"/>
    <property type="project" value="UniProtKB-KW"/>
</dbReference>
<dbReference type="Pfam" id="PF10017">
    <property type="entry name" value="Methyltransf_33"/>
    <property type="match status" value="1"/>
</dbReference>
<evidence type="ECO:0000256" key="1">
    <source>
        <dbReference type="ARBA" id="ARBA00008361"/>
    </source>
</evidence>
<evidence type="ECO:0000256" key="4">
    <source>
        <dbReference type="ARBA" id="ARBA00022691"/>
    </source>
</evidence>